<protein>
    <submittedName>
        <fullName evidence="1">Uncharacterized protein</fullName>
    </submittedName>
</protein>
<reference evidence="1 2" key="1">
    <citation type="submission" date="2016-07" db="EMBL/GenBank/DDBJ databases">
        <title>Characterization of three bacteriophages infecting bacteria isolated from shrimp culture pond water.</title>
        <authorList>
            <person name="Khoa H.V."/>
        </authorList>
    </citation>
    <scope>NUCLEOTIDE SEQUENCE [LARGE SCALE GENOMIC DNA]</scope>
</reference>
<dbReference type="Proteomes" id="UP000224877">
    <property type="component" value="Segment"/>
</dbReference>
<sequence>MEVSKYLNEKIILENLKESDYSYKQIIETHIKEGIEITQSFLRLDSDSFTEFVSFIRESYNNGTYIPVSESCVYIMENLRTGDDGMLSVGDGNYKKVKMDLPSRNSTKPKEKSFKVYRPTERKHENGLPIVKIIRWGLNDDNGRTMVKNDDKERSKSFYARHKCSTVSDRNTPKWWACKAPELFGDVLKLSGGKAKW</sequence>
<gene>
    <name evidence="1" type="ORF">BPT24_011</name>
</gene>
<dbReference type="EMBL" id="LC168164">
    <property type="protein sequence ID" value="BAV39133.1"/>
    <property type="molecule type" value="Genomic_DNA"/>
</dbReference>
<evidence type="ECO:0000313" key="2">
    <source>
        <dbReference type="Proteomes" id="UP000224877"/>
    </source>
</evidence>
<evidence type="ECO:0000313" key="1">
    <source>
        <dbReference type="EMBL" id="BAV39133.1"/>
    </source>
</evidence>
<accession>A0A1B4XWE1</accession>
<proteinExistence type="predicted"/>
<keyword evidence="2" id="KW-1185">Reference proteome</keyword>
<organism evidence="1 2">
    <name type="scientific">Tenacibaculum phage pT24</name>
    <dbReference type="NCBI Taxonomy" id="1880590"/>
    <lineage>
        <taxon>Viruses</taxon>
        <taxon>Duplodnaviria</taxon>
        <taxon>Heunggongvirae</taxon>
        <taxon>Uroviricota</taxon>
        <taxon>Caudoviricetes</taxon>
        <taxon>Kungbxnavirus</taxon>
        <taxon>Kungbxnavirus pT24</taxon>
    </lineage>
</organism>
<name>A0A1B4XWE1_9CAUD</name>